<protein>
    <recommendedName>
        <fullName evidence="3">SMODS and SLOG-associating 2TM effector domain-containing protein</fullName>
    </recommendedName>
</protein>
<dbReference type="PANTHER" id="PTHR38793:SF3">
    <property type="entry name" value="SMODS AND SLOG-ASSOCIATING 2TM EFFECTOR DOMAIN-CONTAINING PROTEIN"/>
    <property type="match status" value="1"/>
</dbReference>
<organism evidence="4 5">
    <name type="scientific">Acrodontium crateriforme</name>
    <dbReference type="NCBI Taxonomy" id="150365"/>
    <lineage>
        <taxon>Eukaryota</taxon>
        <taxon>Fungi</taxon>
        <taxon>Dikarya</taxon>
        <taxon>Ascomycota</taxon>
        <taxon>Pezizomycotina</taxon>
        <taxon>Dothideomycetes</taxon>
        <taxon>Dothideomycetidae</taxon>
        <taxon>Mycosphaerellales</taxon>
        <taxon>Teratosphaeriaceae</taxon>
        <taxon>Acrodontium</taxon>
    </lineage>
</organism>
<feature type="transmembrane region" description="Helical" evidence="2">
    <location>
        <begin position="228"/>
        <end position="248"/>
    </location>
</feature>
<dbReference type="AlphaFoldDB" id="A0AAQ3MBH0"/>
<dbReference type="EMBL" id="CP138591">
    <property type="protein sequence ID" value="WPH04338.1"/>
    <property type="molecule type" value="Genomic_DNA"/>
</dbReference>
<feature type="compositionally biased region" description="Basic and acidic residues" evidence="1">
    <location>
        <begin position="28"/>
        <end position="42"/>
    </location>
</feature>
<dbReference type="NCBIfam" id="NF033635">
    <property type="entry name" value="SLATT_fungal"/>
    <property type="match status" value="1"/>
</dbReference>
<dbReference type="InterPro" id="IPR041622">
    <property type="entry name" value="SLATT_fungi"/>
</dbReference>
<feature type="region of interest" description="Disordered" evidence="1">
    <location>
        <begin position="16"/>
        <end position="103"/>
    </location>
</feature>
<keyword evidence="5" id="KW-1185">Reference proteome</keyword>
<reference evidence="4 5" key="1">
    <citation type="submission" date="2023-11" db="EMBL/GenBank/DDBJ databases">
        <title>An acidophilic fungus is an integral part of prey digestion in a carnivorous sundew plant.</title>
        <authorList>
            <person name="Tsai I.J."/>
        </authorList>
    </citation>
    <scope>NUCLEOTIDE SEQUENCE [LARGE SCALE GENOMIC DNA]</scope>
    <source>
        <strain evidence="4">169a</strain>
    </source>
</reference>
<dbReference type="Pfam" id="PF18142">
    <property type="entry name" value="SLATT_fungal"/>
    <property type="match status" value="1"/>
</dbReference>
<accession>A0AAQ3MBH0</accession>
<feature type="compositionally biased region" description="Basic and acidic residues" evidence="1">
    <location>
        <begin position="49"/>
        <end position="62"/>
    </location>
</feature>
<evidence type="ECO:0000313" key="4">
    <source>
        <dbReference type="EMBL" id="WPH04338.1"/>
    </source>
</evidence>
<feature type="domain" description="SMODS and SLOG-associating 2TM effector" evidence="3">
    <location>
        <begin position="187"/>
        <end position="301"/>
    </location>
</feature>
<feature type="transmembrane region" description="Helical" evidence="2">
    <location>
        <begin position="200"/>
        <end position="222"/>
    </location>
</feature>
<proteinExistence type="predicted"/>
<dbReference type="PANTHER" id="PTHR38793">
    <property type="entry name" value="SLATT_FUNGAL DOMAIN-CONTAINING PROTEIN-RELATED"/>
    <property type="match status" value="1"/>
</dbReference>
<dbReference type="Proteomes" id="UP001303373">
    <property type="component" value="Chromosome 12"/>
</dbReference>
<gene>
    <name evidence="4" type="ORF">R9X50_00722700</name>
</gene>
<keyword evidence="2" id="KW-0472">Membrane</keyword>
<evidence type="ECO:0000313" key="5">
    <source>
        <dbReference type="Proteomes" id="UP001303373"/>
    </source>
</evidence>
<evidence type="ECO:0000259" key="3">
    <source>
        <dbReference type="Pfam" id="PF18142"/>
    </source>
</evidence>
<name>A0AAQ3MBH0_9PEZI</name>
<sequence length="341" mass="37716">MHELPSDLANSLRSWRGSIYGSNGAGGDKADQDLEKAADYGSKEQYSTPEDHYGEGEVERALKNSSSIENPKQEEHVDSKDDHNGTYDKVEQLPSHSQSHVDRPLYRSRVQQPTGNPQSNGTIQKTLIDGQESDDLDPAADRLGGDTSPLSKADFYELMGMQPPISKSQNPKQLSSRHGLYGRIHYDLEYVQTKYRIYDILVYAFLILQLFLSAVFIILGSLTRNDSHIAIAVLGAVSTVVAGTLALMKGQGLPNRLRQTRDSLSNVIFSAEELYWDVGADRSVYYKDVKKIREDYLKALAASRRNHPDTWNATATGMAQGITTTQGNAPTVAPEATPRVK</sequence>
<feature type="compositionally biased region" description="Basic and acidic residues" evidence="1">
    <location>
        <begin position="71"/>
        <end position="91"/>
    </location>
</feature>
<evidence type="ECO:0000256" key="2">
    <source>
        <dbReference type="SAM" id="Phobius"/>
    </source>
</evidence>
<keyword evidence="2" id="KW-1133">Transmembrane helix</keyword>
<keyword evidence="2" id="KW-0812">Transmembrane</keyword>
<evidence type="ECO:0000256" key="1">
    <source>
        <dbReference type="SAM" id="MobiDB-lite"/>
    </source>
</evidence>